<evidence type="ECO:0000256" key="3">
    <source>
        <dbReference type="ARBA" id="ARBA00022670"/>
    </source>
</evidence>
<dbReference type="InterPro" id="IPR029058">
    <property type="entry name" value="AB_hydrolase_fold"/>
</dbReference>
<dbReference type="GO" id="GO:0006508">
    <property type="term" value="P:proteolysis"/>
    <property type="evidence" value="ECO:0007669"/>
    <property type="project" value="UniProtKB-KW"/>
</dbReference>
<evidence type="ECO:0000256" key="2">
    <source>
        <dbReference type="ARBA" id="ARBA00022645"/>
    </source>
</evidence>
<protein>
    <recommendedName>
        <fullName evidence="6">Carboxypeptidase</fullName>
        <ecNumber evidence="6">3.4.16.-</ecNumber>
    </recommendedName>
</protein>
<dbReference type="InterPro" id="IPR001563">
    <property type="entry name" value="Peptidase_S10"/>
</dbReference>
<organism evidence="7 8">
    <name type="scientific">Pleurostoma richardsiae</name>
    <dbReference type="NCBI Taxonomy" id="41990"/>
    <lineage>
        <taxon>Eukaryota</taxon>
        <taxon>Fungi</taxon>
        <taxon>Dikarya</taxon>
        <taxon>Ascomycota</taxon>
        <taxon>Pezizomycotina</taxon>
        <taxon>Sordariomycetes</taxon>
        <taxon>Sordariomycetidae</taxon>
        <taxon>Calosphaeriales</taxon>
        <taxon>Pleurostomataceae</taxon>
        <taxon>Pleurostoma</taxon>
    </lineage>
</organism>
<dbReference type="InterPro" id="IPR018202">
    <property type="entry name" value="Ser_caboxypep_ser_AS"/>
</dbReference>
<evidence type="ECO:0000256" key="6">
    <source>
        <dbReference type="RuleBase" id="RU361156"/>
    </source>
</evidence>
<keyword evidence="6" id="KW-0732">Signal</keyword>
<proteinExistence type="inferred from homology"/>
<dbReference type="PRINTS" id="PR00724">
    <property type="entry name" value="CRBOXYPTASEC"/>
</dbReference>
<dbReference type="SUPFAM" id="SSF53474">
    <property type="entry name" value="alpha/beta-Hydrolases"/>
    <property type="match status" value="1"/>
</dbReference>
<dbReference type="AlphaFoldDB" id="A0AA38S1F6"/>
<dbReference type="Proteomes" id="UP001174694">
    <property type="component" value="Unassembled WGS sequence"/>
</dbReference>
<sequence>MHGSHSTKASLVAACLSVAFWGLYGPIASVHGAPSYGEALEKRFDRGDAQYLTDATADYYIAGTRIPDVTFDVGESYAGLMPVNASVPEDEMQKMFFWFFPTVNPAGKDDLVIWFNGGPGCSSLEGLLEENGPFLWKPGTFRPIENAYSWHKLANVIWVEYPIGTGFSSGPITALNNDDAAQQFVGFWRNFMDTFQLQGKKIYLTGESYAGVHVPYVGAAMLEQNDTDIFDVQGALFYDAVLPGSDGIGHDQRSLPAYIRHWNSIFGLPDSFKQKIEDMSAACGHDAYMQKYLSYPPPPTPWPAMDDSDCDVLTPFWAEVFAINPCFNEYHITEMCPTLWDVLGYPNFVYVAEGASIYWNDNDVRRLIHVSDHNGSWAMCQGPVYAGTGSDNYDNTEHAERLRTLVEHTNKVIIGSGQQDMVIQPNVTALAIQMFEWNGAQGFQSPPSDDLILPAAVNPDIPNYAGGGYQGTVHAERGLTHVTVNLAGHMVPEYTPSAAFRHLEYLLGRVGSLSSGEAFSVNISTSFTWPY</sequence>
<name>A0AA38S1F6_9PEZI</name>
<evidence type="ECO:0000256" key="1">
    <source>
        <dbReference type="ARBA" id="ARBA00009431"/>
    </source>
</evidence>
<dbReference type="Pfam" id="PF00450">
    <property type="entry name" value="Peptidase_S10"/>
    <property type="match status" value="1"/>
</dbReference>
<accession>A0AA38S1F6</accession>
<keyword evidence="3 6" id="KW-0645">Protease</keyword>
<feature type="signal peptide" evidence="6">
    <location>
        <begin position="1"/>
        <end position="32"/>
    </location>
</feature>
<evidence type="ECO:0000313" key="7">
    <source>
        <dbReference type="EMBL" id="KAJ9144901.1"/>
    </source>
</evidence>
<dbReference type="PANTHER" id="PTHR11802">
    <property type="entry name" value="SERINE PROTEASE FAMILY S10 SERINE CARBOXYPEPTIDASE"/>
    <property type="match status" value="1"/>
</dbReference>
<dbReference type="PANTHER" id="PTHR11802:SF479">
    <property type="entry name" value="CARBOXYPEPTIDASE"/>
    <property type="match status" value="1"/>
</dbReference>
<evidence type="ECO:0000313" key="8">
    <source>
        <dbReference type="Proteomes" id="UP001174694"/>
    </source>
</evidence>
<dbReference type="PROSITE" id="PS00131">
    <property type="entry name" value="CARBOXYPEPT_SER_SER"/>
    <property type="match status" value="1"/>
</dbReference>
<keyword evidence="5" id="KW-0325">Glycoprotein</keyword>
<keyword evidence="8" id="KW-1185">Reference proteome</keyword>
<dbReference type="InterPro" id="IPR033124">
    <property type="entry name" value="Ser_caboxypep_his_AS"/>
</dbReference>
<dbReference type="GO" id="GO:0004185">
    <property type="term" value="F:serine-type carboxypeptidase activity"/>
    <property type="evidence" value="ECO:0007669"/>
    <property type="project" value="UniProtKB-UniRule"/>
</dbReference>
<comment type="similarity">
    <text evidence="1 6">Belongs to the peptidase S10 family.</text>
</comment>
<dbReference type="PROSITE" id="PS00560">
    <property type="entry name" value="CARBOXYPEPT_SER_HIS"/>
    <property type="match status" value="1"/>
</dbReference>
<dbReference type="EMBL" id="JANBVO010000015">
    <property type="protein sequence ID" value="KAJ9144901.1"/>
    <property type="molecule type" value="Genomic_DNA"/>
</dbReference>
<reference evidence="7" key="1">
    <citation type="submission" date="2022-07" db="EMBL/GenBank/DDBJ databases">
        <title>Fungi with potential for degradation of polypropylene.</title>
        <authorList>
            <person name="Gostincar C."/>
        </authorList>
    </citation>
    <scope>NUCLEOTIDE SEQUENCE</scope>
    <source>
        <strain evidence="7">EXF-13308</strain>
    </source>
</reference>
<evidence type="ECO:0000256" key="5">
    <source>
        <dbReference type="ARBA" id="ARBA00023180"/>
    </source>
</evidence>
<keyword evidence="2 6" id="KW-0121">Carboxypeptidase</keyword>
<evidence type="ECO:0000256" key="4">
    <source>
        <dbReference type="ARBA" id="ARBA00022801"/>
    </source>
</evidence>
<dbReference type="Gene3D" id="3.40.50.1820">
    <property type="entry name" value="alpha/beta hydrolase"/>
    <property type="match status" value="1"/>
</dbReference>
<gene>
    <name evidence="7" type="ORF">NKR23_g5571</name>
</gene>
<feature type="chain" id="PRO_5041490159" description="Carboxypeptidase" evidence="6">
    <location>
        <begin position="33"/>
        <end position="531"/>
    </location>
</feature>
<comment type="caution">
    <text evidence="7">The sequence shown here is derived from an EMBL/GenBank/DDBJ whole genome shotgun (WGS) entry which is preliminary data.</text>
</comment>
<dbReference type="EC" id="3.4.16.-" evidence="6"/>
<keyword evidence="4 6" id="KW-0378">Hydrolase</keyword>